<protein>
    <recommendedName>
        <fullName evidence="6">NAD(P)-binding protein</fullName>
    </recommendedName>
</protein>
<evidence type="ECO:0000256" key="3">
    <source>
        <dbReference type="ARBA" id="ARBA00023002"/>
    </source>
</evidence>
<name>A0A0D2XT18_FUSOF</name>
<evidence type="ECO:0000313" key="4">
    <source>
        <dbReference type="EnsemblFungi" id="FOXG_07120P0"/>
    </source>
</evidence>
<dbReference type="InterPro" id="IPR002347">
    <property type="entry name" value="SDR_fam"/>
</dbReference>
<dbReference type="EnsemblFungi" id="FOXG_07120T0">
    <property type="protein sequence ID" value="FOXG_07120P0"/>
    <property type="gene ID" value="FOXG_07120"/>
</dbReference>
<dbReference type="PANTHER" id="PTHR24320:SF252">
    <property type="entry name" value="DEHYDROGENASE_REDUCTASE FAMILY PROTEIN, PUTATIVE (AFU_ORTHOLOGUE AFUA_3G08550)-RELATED"/>
    <property type="match status" value="1"/>
</dbReference>
<evidence type="ECO:0008006" key="6">
    <source>
        <dbReference type="Google" id="ProtNLM"/>
    </source>
</evidence>
<dbReference type="Proteomes" id="UP000002489">
    <property type="component" value="Unassembled WGS sequence"/>
</dbReference>
<dbReference type="AlphaFoldDB" id="A0A0D2XT18"/>
<evidence type="ECO:0000256" key="1">
    <source>
        <dbReference type="ARBA" id="ARBA00006484"/>
    </source>
</evidence>
<evidence type="ECO:0000313" key="5">
    <source>
        <dbReference type="Proteomes" id="UP000002489"/>
    </source>
</evidence>
<reference evidence="4" key="2">
    <citation type="submission" date="2025-08" db="UniProtKB">
        <authorList>
            <consortium name="EnsemblFungi"/>
        </authorList>
    </citation>
    <scope>IDENTIFICATION</scope>
    <source>
        <strain evidence="4">4287 / CBS 123668 / FGSC 9935 / NRRL 34936</strain>
    </source>
</reference>
<sequence length="339" mass="37221">MADLLREIRAKWSPEPLPPRDTFDGQTVLVTGGTGGLGLATAKHFATLGAAKVIITYRNKPRAETARQQIETAARAAGRERVVIETMELDLTCYSSCISFVEKLVRRTTSIDVVILNAGTFNSEFIMSPDGWEETIQANTLSTALLAILLLKWMKAGRQNRQTPANLVFWPEWEKRDGGILLHYKDASNWPSTGVPDAMYATSKLLLMYVFEEICKLAVDAKGEPQVIVKSVCPGICNTDLSRALKKRSLVARMAIPVVMSIIGKSPEIGARYIIAAALAPPEKHGKFIRFYLTDEEFRMQSIPNITSPAGRRAQSMVWGEVSGELAAKVPGLQISGSL</sequence>
<evidence type="ECO:0000256" key="2">
    <source>
        <dbReference type="ARBA" id="ARBA00022857"/>
    </source>
</evidence>
<dbReference type="Gene3D" id="3.40.50.720">
    <property type="entry name" value="NAD(P)-binding Rossmann-like Domain"/>
    <property type="match status" value="1"/>
</dbReference>
<dbReference type="Pfam" id="PF00106">
    <property type="entry name" value="adh_short"/>
    <property type="match status" value="1"/>
</dbReference>
<dbReference type="PANTHER" id="PTHR24320">
    <property type="entry name" value="RETINOL DEHYDROGENASE"/>
    <property type="match status" value="1"/>
</dbReference>
<keyword evidence="2" id="KW-0521">NADP</keyword>
<dbReference type="InterPro" id="IPR036291">
    <property type="entry name" value="NAD(P)-bd_dom_sf"/>
</dbReference>
<comment type="similarity">
    <text evidence="1">Belongs to the short-chain dehydrogenases/reductases (SDR) family.</text>
</comment>
<proteinExistence type="inferred from homology"/>
<dbReference type="SUPFAM" id="SSF51735">
    <property type="entry name" value="NAD(P)-binding Rossmann-fold domains"/>
    <property type="match status" value="1"/>
</dbReference>
<reference evidence="5" key="1">
    <citation type="journal article" date="2012" name="Mol. Plant Microbe Interact.">
        <title>A highly conserved effector in Fusarium oxysporum is required for full virulence on Arabidopsis.</title>
        <authorList>
            <person name="Thatcher L.F."/>
            <person name="Gardiner D.M."/>
            <person name="Kazan K."/>
            <person name="Manners J."/>
        </authorList>
    </citation>
    <scope>NUCLEOTIDE SEQUENCE [LARGE SCALE GENOMIC DNA]</scope>
    <source>
        <strain evidence="5">Fo5176</strain>
    </source>
</reference>
<dbReference type="GO" id="GO:0016491">
    <property type="term" value="F:oxidoreductase activity"/>
    <property type="evidence" value="ECO:0007669"/>
    <property type="project" value="UniProtKB-KW"/>
</dbReference>
<dbReference type="STRING" id="426428.A0A0D2XT18"/>
<dbReference type="PRINTS" id="PR00081">
    <property type="entry name" value="GDHRDH"/>
</dbReference>
<keyword evidence="3" id="KW-0560">Oxidoreductase</keyword>
<organism evidence="4 5">
    <name type="scientific">Fusarium oxysporum (strain Fo5176)</name>
    <name type="common">Fusarium vascular wilt</name>
    <dbReference type="NCBI Taxonomy" id="660025"/>
    <lineage>
        <taxon>Eukaryota</taxon>
        <taxon>Fungi</taxon>
        <taxon>Dikarya</taxon>
        <taxon>Ascomycota</taxon>
        <taxon>Pezizomycotina</taxon>
        <taxon>Sordariomycetes</taxon>
        <taxon>Hypocreomycetidae</taxon>
        <taxon>Hypocreales</taxon>
        <taxon>Nectriaceae</taxon>
        <taxon>Fusarium</taxon>
        <taxon>Fusarium oxysporum species complex</taxon>
    </lineage>
</organism>
<accession>A0A0D2XT18</accession>